<reference evidence="1 2" key="1">
    <citation type="journal article" date="2013" name="Front. Plant Sci.">
        <title>The Reference Genome of the Halophytic Plant Eutrema salsugineum.</title>
        <authorList>
            <person name="Yang R."/>
            <person name="Jarvis D.E."/>
            <person name="Chen H."/>
            <person name="Beilstein M.A."/>
            <person name="Grimwood J."/>
            <person name="Jenkins J."/>
            <person name="Shu S."/>
            <person name="Prochnik S."/>
            <person name="Xin M."/>
            <person name="Ma C."/>
            <person name="Schmutz J."/>
            <person name="Wing R.A."/>
            <person name="Mitchell-Olds T."/>
            <person name="Schumaker K.S."/>
            <person name="Wang X."/>
        </authorList>
    </citation>
    <scope>NUCLEOTIDE SEQUENCE [LARGE SCALE GENOMIC DNA]</scope>
</reference>
<protein>
    <recommendedName>
        <fullName evidence="3">CCHC-type domain-containing protein</fullName>
    </recommendedName>
</protein>
<dbReference type="AlphaFoldDB" id="V4JRB8"/>
<sequence length="101" mass="11479">MTKEGKSQPKEKNDTPNLKVSCCVNQQKYDRVDVGDSKFSSSRSKVILSRKEILSQKERDPFKGIRSRITFPQEKAKANNKGCKNCGEEDHEAKSCFARPK</sequence>
<dbReference type="EMBL" id="KI517953">
    <property type="protein sequence ID" value="ESQ27810.1"/>
    <property type="molecule type" value="Genomic_DNA"/>
</dbReference>
<accession>V4JRB8</accession>
<evidence type="ECO:0000313" key="1">
    <source>
        <dbReference type="EMBL" id="ESQ27810.1"/>
    </source>
</evidence>
<dbReference type="Proteomes" id="UP000030689">
    <property type="component" value="Unassembled WGS sequence"/>
</dbReference>
<evidence type="ECO:0000313" key="2">
    <source>
        <dbReference type="Proteomes" id="UP000030689"/>
    </source>
</evidence>
<dbReference type="KEGG" id="eus:EUTSA_v10019505mg"/>
<organism evidence="1 2">
    <name type="scientific">Eutrema salsugineum</name>
    <name type="common">Saltwater cress</name>
    <name type="synonym">Sisymbrium salsugineum</name>
    <dbReference type="NCBI Taxonomy" id="72664"/>
    <lineage>
        <taxon>Eukaryota</taxon>
        <taxon>Viridiplantae</taxon>
        <taxon>Streptophyta</taxon>
        <taxon>Embryophyta</taxon>
        <taxon>Tracheophyta</taxon>
        <taxon>Spermatophyta</taxon>
        <taxon>Magnoliopsida</taxon>
        <taxon>eudicotyledons</taxon>
        <taxon>Gunneridae</taxon>
        <taxon>Pentapetalae</taxon>
        <taxon>rosids</taxon>
        <taxon>malvids</taxon>
        <taxon>Brassicales</taxon>
        <taxon>Brassicaceae</taxon>
        <taxon>Eutremeae</taxon>
        <taxon>Eutrema</taxon>
    </lineage>
</organism>
<gene>
    <name evidence="1" type="ORF">EUTSA_v10019505mg</name>
</gene>
<dbReference type="Gramene" id="ESQ27810">
    <property type="protein sequence ID" value="ESQ27810"/>
    <property type="gene ID" value="EUTSA_v10019505mg"/>
</dbReference>
<proteinExistence type="predicted"/>
<name>V4JRB8_EUTSA</name>
<keyword evidence="2" id="KW-1185">Reference proteome</keyword>
<evidence type="ECO:0008006" key="3">
    <source>
        <dbReference type="Google" id="ProtNLM"/>
    </source>
</evidence>